<dbReference type="EMBL" id="GBRH01177341">
    <property type="protein sequence ID" value="JAE20555.1"/>
    <property type="molecule type" value="Transcribed_RNA"/>
</dbReference>
<organism evidence="2">
    <name type="scientific">Arundo donax</name>
    <name type="common">Giant reed</name>
    <name type="synonym">Donax arundinaceus</name>
    <dbReference type="NCBI Taxonomy" id="35708"/>
    <lineage>
        <taxon>Eukaryota</taxon>
        <taxon>Viridiplantae</taxon>
        <taxon>Streptophyta</taxon>
        <taxon>Embryophyta</taxon>
        <taxon>Tracheophyta</taxon>
        <taxon>Spermatophyta</taxon>
        <taxon>Magnoliopsida</taxon>
        <taxon>Liliopsida</taxon>
        <taxon>Poales</taxon>
        <taxon>Poaceae</taxon>
        <taxon>PACMAD clade</taxon>
        <taxon>Arundinoideae</taxon>
        <taxon>Arundineae</taxon>
        <taxon>Arundo</taxon>
    </lineage>
</organism>
<reference evidence="2" key="2">
    <citation type="journal article" date="2015" name="Data Brief">
        <title>Shoot transcriptome of the giant reed, Arundo donax.</title>
        <authorList>
            <person name="Barrero R.A."/>
            <person name="Guerrero F.D."/>
            <person name="Moolhuijzen P."/>
            <person name="Goolsby J.A."/>
            <person name="Tidwell J."/>
            <person name="Bellgard S.E."/>
            <person name="Bellgard M.I."/>
        </authorList>
    </citation>
    <scope>NUCLEOTIDE SEQUENCE</scope>
    <source>
        <tissue evidence="2">Shoot tissue taken approximately 20 cm above the soil surface</tissue>
    </source>
</reference>
<sequence length="80" mass="9225">MPAAMSRYSRGTTTGSAPTTGSCPGARRTSLLPVSPRRRSWMRRNLLRIRHRPHIIRRYIHPYERTHAHPTSMSTSERLS</sequence>
<accession>A0A0A9G656</accession>
<evidence type="ECO:0000256" key="1">
    <source>
        <dbReference type="SAM" id="MobiDB-lite"/>
    </source>
</evidence>
<reference evidence="2" key="1">
    <citation type="submission" date="2014-09" db="EMBL/GenBank/DDBJ databases">
        <authorList>
            <person name="Magalhaes I.L.F."/>
            <person name="Oliveira U."/>
            <person name="Santos F.R."/>
            <person name="Vidigal T.H.D.A."/>
            <person name="Brescovit A.D."/>
            <person name="Santos A.J."/>
        </authorList>
    </citation>
    <scope>NUCLEOTIDE SEQUENCE</scope>
    <source>
        <tissue evidence="2">Shoot tissue taken approximately 20 cm above the soil surface</tissue>
    </source>
</reference>
<dbReference type="AlphaFoldDB" id="A0A0A9G656"/>
<dbReference type="PROSITE" id="PS51257">
    <property type="entry name" value="PROKAR_LIPOPROTEIN"/>
    <property type="match status" value="1"/>
</dbReference>
<proteinExistence type="predicted"/>
<protein>
    <submittedName>
        <fullName evidence="2">Uncharacterized protein</fullName>
    </submittedName>
</protein>
<name>A0A0A9G656_ARUDO</name>
<evidence type="ECO:0000313" key="2">
    <source>
        <dbReference type="EMBL" id="JAE20555.1"/>
    </source>
</evidence>
<feature type="region of interest" description="Disordered" evidence="1">
    <location>
        <begin position="1"/>
        <end position="36"/>
    </location>
</feature>
<feature type="compositionally biased region" description="Low complexity" evidence="1">
    <location>
        <begin position="11"/>
        <end position="25"/>
    </location>
</feature>